<keyword evidence="3" id="KW-1185">Reference proteome</keyword>
<reference evidence="2 3" key="1">
    <citation type="submission" date="2018-08" db="EMBL/GenBank/DDBJ databases">
        <title>Sequencing the genomes of 1000 actinobacteria strains.</title>
        <authorList>
            <person name="Klenk H.-P."/>
        </authorList>
    </citation>
    <scope>NUCLEOTIDE SEQUENCE [LARGE SCALE GENOMIC DNA]</scope>
    <source>
        <strain evidence="2 3">DSM 43927</strain>
    </source>
</reference>
<dbReference type="GO" id="GO:0006284">
    <property type="term" value="P:base-excision repair"/>
    <property type="evidence" value="ECO:0007669"/>
    <property type="project" value="InterPro"/>
</dbReference>
<dbReference type="NCBIfam" id="TIGR00624">
    <property type="entry name" value="tag"/>
    <property type="match status" value="1"/>
</dbReference>
<dbReference type="InterPro" id="IPR004597">
    <property type="entry name" value="Tag"/>
</dbReference>
<evidence type="ECO:0000313" key="2">
    <source>
        <dbReference type="EMBL" id="REE95913.1"/>
    </source>
</evidence>
<evidence type="ECO:0000256" key="1">
    <source>
        <dbReference type="PIRSR" id="PIRSR604597-1"/>
    </source>
</evidence>
<dbReference type="PANTHER" id="PTHR30037:SF4">
    <property type="entry name" value="DNA-3-METHYLADENINE GLYCOSYLASE I"/>
    <property type="match status" value="1"/>
</dbReference>
<feature type="binding site" evidence="1">
    <location>
        <position position="175"/>
    </location>
    <ligand>
        <name>Zn(2+)</name>
        <dbReference type="ChEBI" id="CHEBI:29105"/>
    </ligand>
</feature>
<gene>
    <name evidence="2" type="ORF">DFJ69_1327</name>
</gene>
<comment type="caution">
    <text evidence="2">The sequence shown here is derived from an EMBL/GenBank/DDBJ whole genome shotgun (WGS) entry which is preliminary data.</text>
</comment>
<dbReference type="AlphaFoldDB" id="A0A3D9SPM4"/>
<dbReference type="GO" id="GO:0008725">
    <property type="term" value="F:DNA-3-methyladenine glycosylase activity"/>
    <property type="evidence" value="ECO:0007669"/>
    <property type="project" value="InterPro"/>
</dbReference>
<evidence type="ECO:0000313" key="3">
    <source>
        <dbReference type="Proteomes" id="UP000256661"/>
    </source>
</evidence>
<organism evidence="2 3">
    <name type="scientific">Thermomonospora umbrina</name>
    <dbReference type="NCBI Taxonomy" id="111806"/>
    <lineage>
        <taxon>Bacteria</taxon>
        <taxon>Bacillati</taxon>
        <taxon>Actinomycetota</taxon>
        <taxon>Actinomycetes</taxon>
        <taxon>Streptosporangiales</taxon>
        <taxon>Thermomonosporaceae</taxon>
        <taxon>Thermomonospora</taxon>
    </lineage>
</organism>
<protein>
    <submittedName>
        <fullName evidence="2">DNA-3-methyladenine glycosylase I</fullName>
    </submittedName>
</protein>
<name>A0A3D9SPM4_9ACTN</name>
<feature type="binding site" evidence="1">
    <location>
        <position position="22"/>
    </location>
    <ligand>
        <name>Zn(2+)</name>
        <dbReference type="ChEBI" id="CHEBI:29105"/>
    </ligand>
</feature>
<dbReference type="Proteomes" id="UP000256661">
    <property type="component" value="Unassembled WGS sequence"/>
</dbReference>
<accession>A0A3D9SPM4</accession>
<dbReference type="InterPro" id="IPR052891">
    <property type="entry name" value="DNA-3mA_glycosylase"/>
</dbReference>
<proteinExistence type="predicted"/>
<dbReference type="InterPro" id="IPR011257">
    <property type="entry name" value="DNA_glycosylase"/>
</dbReference>
<keyword evidence="1" id="KW-0479">Metal-binding</keyword>
<dbReference type="EMBL" id="QTTT01000001">
    <property type="protein sequence ID" value="REE95913.1"/>
    <property type="molecule type" value="Genomic_DNA"/>
</dbReference>
<dbReference type="PANTHER" id="PTHR30037">
    <property type="entry name" value="DNA-3-METHYLADENINE GLYCOSYLASE 1"/>
    <property type="match status" value="1"/>
</dbReference>
<keyword evidence="1" id="KW-0862">Zinc</keyword>
<dbReference type="GO" id="GO:0046872">
    <property type="term" value="F:metal ion binding"/>
    <property type="evidence" value="ECO:0007669"/>
    <property type="project" value="UniProtKB-KW"/>
</dbReference>
<dbReference type="Gene3D" id="1.10.340.30">
    <property type="entry name" value="Hypothetical protein, domain 2"/>
    <property type="match status" value="1"/>
</dbReference>
<dbReference type="Pfam" id="PF03352">
    <property type="entry name" value="Adenine_glyco"/>
    <property type="match status" value="1"/>
</dbReference>
<dbReference type="InterPro" id="IPR005019">
    <property type="entry name" value="Adenine_glyco"/>
</dbReference>
<dbReference type="OrthoDB" id="9807664at2"/>
<feature type="binding site" evidence="1">
    <location>
        <position position="179"/>
    </location>
    <ligand>
        <name>Zn(2+)</name>
        <dbReference type="ChEBI" id="CHEBI:29105"/>
    </ligand>
</feature>
<feature type="binding site" evidence="1">
    <location>
        <position position="9"/>
    </location>
    <ligand>
        <name>Zn(2+)</name>
        <dbReference type="ChEBI" id="CHEBI:29105"/>
    </ligand>
</feature>
<dbReference type="SUPFAM" id="SSF48150">
    <property type="entry name" value="DNA-glycosylase"/>
    <property type="match status" value="1"/>
</dbReference>
<sequence>MGLDGLARCPWGLSAPDYIAYHDEEWGRPVTDDQGLYERLCLEAFQSGLSWITILRKREGFRSAFAGFDAAEVAGYGPDDVARLLADPAIVRNRAKIEATIANARAFLDLPDGLAALVWRHADHDAPAPVTVADVPASTPGSTALSKELKKNGFKFVGPTTAYALMQACGLVDDHLTGCHRRGAYDALRP</sequence>